<keyword evidence="1" id="KW-0472">Membrane</keyword>
<feature type="transmembrane region" description="Helical" evidence="1">
    <location>
        <begin position="20"/>
        <end position="36"/>
    </location>
</feature>
<dbReference type="KEGG" id="bcu:BCAH820_5358"/>
<organism evidence="2 3">
    <name type="scientific">Bacillus cereus (strain AH820)</name>
    <dbReference type="NCBI Taxonomy" id="405535"/>
    <lineage>
        <taxon>Bacteria</taxon>
        <taxon>Bacillati</taxon>
        <taxon>Bacillota</taxon>
        <taxon>Bacilli</taxon>
        <taxon>Bacillales</taxon>
        <taxon>Bacillaceae</taxon>
        <taxon>Bacillus</taxon>
        <taxon>Bacillus cereus group</taxon>
    </lineage>
</organism>
<dbReference type="Proteomes" id="UP000001363">
    <property type="component" value="Chromosome"/>
</dbReference>
<evidence type="ECO:0000313" key="2">
    <source>
        <dbReference type="EMBL" id="ACK87433.1"/>
    </source>
</evidence>
<gene>
    <name evidence="2" type="ordered locus">BCAH820_5358</name>
</gene>
<sequence>MKNILTNELKNICKSDNDKIAYFLVFFILMLKYNNLKKIGDKKRKC</sequence>
<evidence type="ECO:0000313" key="3">
    <source>
        <dbReference type="Proteomes" id="UP000001363"/>
    </source>
</evidence>
<proteinExistence type="predicted"/>
<evidence type="ECO:0000256" key="1">
    <source>
        <dbReference type="SAM" id="Phobius"/>
    </source>
</evidence>
<protein>
    <submittedName>
        <fullName evidence="2">Uncharacterized protein</fullName>
    </submittedName>
</protein>
<dbReference type="EMBL" id="CP001283">
    <property type="protein sequence ID" value="ACK87433.1"/>
    <property type="molecule type" value="Genomic_DNA"/>
</dbReference>
<accession>B7JGJ2</accession>
<name>B7JGJ2_BACC0</name>
<dbReference type="HOGENOM" id="CLU_3179678_0_0_9"/>
<keyword evidence="1" id="KW-1133">Transmembrane helix</keyword>
<keyword evidence="1" id="KW-0812">Transmembrane</keyword>
<reference evidence="2 3" key="1">
    <citation type="submission" date="2008-10" db="EMBL/GenBank/DDBJ databases">
        <title>Genome sequence of Bacillus cereus AH820.</title>
        <authorList>
            <person name="Dodson R.J."/>
            <person name="Durkin A.S."/>
            <person name="Rosovitz M.J."/>
            <person name="Rasko D.A."/>
            <person name="Hoffmaster A."/>
            <person name="Ravel J."/>
            <person name="Sutton G."/>
        </authorList>
    </citation>
    <scope>NUCLEOTIDE SEQUENCE [LARGE SCALE GENOMIC DNA]</scope>
    <source>
        <strain evidence="2 3">AH820</strain>
    </source>
</reference>
<dbReference type="AlphaFoldDB" id="B7JGJ2"/>